<proteinExistence type="predicted"/>
<keyword evidence="1" id="KW-0732">Signal</keyword>
<dbReference type="AlphaFoldDB" id="A0A378TXD9"/>
<evidence type="ECO:0000256" key="1">
    <source>
        <dbReference type="SAM" id="SignalP"/>
    </source>
</evidence>
<feature type="chain" id="PRO_5016928556" evidence="1">
    <location>
        <begin position="24"/>
        <end position="258"/>
    </location>
</feature>
<evidence type="ECO:0000313" key="2">
    <source>
        <dbReference type="EMBL" id="STZ67669.1"/>
    </source>
</evidence>
<reference evidence="2 3" key="1">
    <citation type="submission" date="2018-06" db="EMBL/GenBank/DDBJ databases">
        <authorList>
            <consortium name="Pathogen Informatics"/>
            <person name="Doyle S."/>
        </authorList>
    </citation>
    <scope>NUCLEOTIDE SEQUENCE [LARGE SCALE GENOMIC DNA]</scope>
    <source>
        <strain evidence="2 3">NCTC10660</strain>
    </source>
</reference>
<evidence type="ECO:0000313" key="3">
    <source>
        <dbReference type="Proteomes" id="UP000254927"/>
    </source>
</evidence>
<feature type="signal peptide" evidence="1">
    <location>
        <begin position="1"/>
        <end position="23"/>
    </location>
</feature>
<dbReference type="Proteomes" id="UP000254927">
    <property type="component" value="Unassembled WGS sequence"/>
</dbReference>
<protein>
    <submittedName>
        <fullName evidence="2">Uncharacterized protein</fullName>
    </submittedName>
</protein>
<dbReference type="EMBL" id="UGQW01000002">
    <property type="protein sequence ID" value="STZ67669.1"/>
    <property type="molecule type" value="Genomic_DNA"/>
</dbReference>
<sequence length="258" mass="29162">MRKTILPILLAFCGLAASQFAAANENILRREHAQQMNRIGHCMQVYGNATCTDYSPSSSSYRSSSYDSPSDSSSYTPPSPEELARINNWLRLNETRTPKHCTPVADRMQRCWEGNYHPMPADSKHPAIRPLVKLYTLDDKGNIQGHELEYSRQTNKLLWTTFYRDGQPNPKDSAAYNFYDAPAGQVGITKISGSGGWSGKQRITETAASQAQGLSELGLKSMNLRDTMHPDDYRQLLKAEQQIRQLEDEFKRKGIDIR</sequence>
<dbReference type="GeneID" id="93352136"/>
<name>A0A378TXD9_NEIEL</name>
<organism evidence="2 3">
    <name type="scientific">Neisseria elongata</name>
    <dbReference type="NCBI Taxonomy" id="495"/>
    <lineage>
        <taxon>Bacteria</taxon>
        <taxon>Pseudomonadati</taxon>
        <taxon>Pseudomonadota</taxon>
        <taxon>Betaproteobacteria</taxon>
        <taxon>Neisseriales</taxon>
        <taxon>Neisseriaceae</taxon>
        <taxon>Neisseria</taxon>
    </lineage>
</organism>
<dbReference type="RefSeq" id="WP_074897221.1">
    <property type="nucleotide sequence ID" value="NZ_CALIXL010000029.1"/>
</dbReference>
<gene>
    <name evidence="2" type="ORF">NCTC10660_01153</name>
</gene>
<accession>A0A378TXD9</accession>